<keyword evidence="1" id="KW-1133">Transmembrane helix</keyword>
<evidence type="ECO:0000256" key="1">
    <source>
        <dbReference type="SAM" id="Phobius"/>
    </source>
</evidence>
<dbReference type="AlphaFoldDB" id="A0A128XIA4"/>
<keyword evidence="1" id="KW-0472">Membrane</keyword>
<organism evidence="3 4">
    <name type="scientific">Legionella pneumophila</name>
    <dbReference type="NCBI Taxonomy" id="446"/>
    <lineage>
        <taxon>Bacteria</taxon>
        <taxon>Pseudomonadati</taxon>
        <taxon>Pseudomonadota</taxon>
        <taxon>Gammaproteobacteria</taxon>
        <taxon>Legionellales</taxon>
        <taxon>Legionellaceae</taxon>
        <taxon>Legionella</taxon>
    </lineage>
</organism>
<name>A0A128XIA4_LEGPN</name>
<dbReference type="RefSeq" id="WP_011214118.1">
    <property type="nucleotide sequence ID" value="NZ_BAZA01000009.1"/>
</dbReference>
<proteinExistence type="predicted"/>
<dbReference type="eggNOG" id="COG4969">
    <property type="taxonomic scope" value="Bacteria"/>
</dbReference>
<dbReference type="EMBL" id="JAPXIC010000052">
    <property type="protein sequence ID" value="MCZ4719298.1"/>
    <property type="molecule type" value="Genomic_DNA"/>
</dbReference>
<evidence type="ECO:0000313" key="4">
    <source>
        <dbReference type="Proteomes" id="UP000254631"/>
    </source>
</evidence>
<sequence>MRKQQGMTLIGMLFTAVVVIMAGILVMRAAPVYIQHYSILHSIKALNSTPVSSLSGDPLTDVTTLRESVTKRLDINGVEDLKPGELVITPSGPNKFKIKLKYQVIKPLIYNMSLLFNFEDNFEVITGSEN</sequence>
<dbReference type="Proteomes" id="UP001071279">
    <property type="component" value="Unassembled WGS sequence"/>
</dbReference>
<feature type="transmembrane region" description="Helical" evidence="1">
    <location>
        <begin position="12"/>
        <end position="34"/>
    </location>
</feature>
<dbReference type="Proteomes" id="UP000254631">
    <property type="component" value="Unassembled WGS sequence"/>
</dbReference>
<evidence type="ECO:0000313" key="3">
    <source>
        <dbReference type="EMBL" id="STX80007.1"/>
    </source>
</evidence>
<reference evidence="3 4" key="1">
    <citation type="submission" date="2018-06" db="EMBL/GenBank/DDBJ databases">
        <authorList>
            <consortium name="Pathogen Informatics"/>
            <person name="Doyle S."/>
        </authorList>
    </citation>
    <scope>NUCLEOTIDE SEQUENCE [LARGE SCALE GENOMIC DNA]</scope>
    <source>
        <strain evidence="3 4">NCTC12000</strain>
    </source>
</reference>
<gene>
    <name evidence="3" type="ORF">NCTC12000_02011</name>
    <name evidence="2" type="ORF">O6C86_08720</name>
</gene>
<keyword evidence="1 3" id="KW-0812">Transmembrane</keyword>
<accession>A0A128XIA4</accession>
<dbReference type="Pfam" id="PF16137">
    <property type="entry name" value="DUF4845"/>
    <property type="match status" value="1"/>
</dbReference>
<evidence type="ECO:0000313" key="2">
    <source>
        <dbReference type="EMBL" id="MCZ4719298.1"/>
    </source>
</evidence>
<dbReference type="EMBL" id="UGOL01000001">
    <property type="protein sequence ID" value="STX80007.1"/>
    <property type="molecule type" value="Genomic_DNA"/>
</dbReference>
<dbReference type="OMA" id="PHYLDYM"/>
<reference evidence="2" key="2">
    <citation type="submission" date="2022-12" db="EMBL/GenBank/DDBJ databases">
        <title>Comparative genomics of Legionella pneumophila isolates from the West Bank and Germany support molecular epidemiology of Legionnaires disease.</title>
        <authorList>
            <person name="Zayed A.R."/>
            <person name="Bitar D.M."/>
            <person name="Steinert M."/>
            <person name="Lueck C."/>
            <person name="Brettar I."/>
            <person name="Hoefle M.G."/>
            <person name="Bunk B."/>
        </authorList>
    </citation>
    <scope>NUCLEOTIDE SEQUENCE</scope>
    <source>
        <strain evidence="2">H23</strain>
    </source>
</reference>
<protein>
    <submittedName>
        <fullName evidence="2">DUF4845 domain-containing protein</fullName>
    </submittedName>
    <submittedName>
        <fullName evidence="3">Transmembrane protein</fullName>
    </submittedName>
</protein>
<dbReference type="InterPro" id="IPR032314">
    <property type="entry name" value="DUF4845"/>
</dbReference>